<name>A0ABS5PMQ7_9FIRM</name>
<accession>A0ABS5PMQ7</accession>
<sequence length="76" mass="8556">MKIKSGDVVTLSELGVIALNNTKMSINERINLTRIMKNGGKVRKVFDTHSEVIPFTEEGIAMAEYWICPNFKLASR</sequence>
<evidence type="ECO:0000313" key="2">
    <source>
        <dbReference type="Proteomes" id="UP000746471"/>
    </source>
</evidence>
<gene>
    <name evidence="1" type="ORF">KHM83_07090</name>
</gene>
<dbReference type="EMBL" id="JAHBCL010000010">
    <property type="protein sequence ID" value="MBS7526438.1"/>
    <property type="molecule type" value="Genomic_DNA"/>
</dbReference>
<proteinExistence type="predicted"/>
<comment type="caution">
    <text evidence="1">The sequence shown here is derived from an EMBL/GenBank/DDBJ whole genome shotgun (WGS) entry which is preliminary data.</text>
</comment>
<dbReference type="Proteomes" id="UP000746471">
    <property type="component" value="Unassembled WGS sequence"/>
</dbReference>
<keyword evidence="2" id="KW-1185">Reference proteome</keyword>
<evidence type="ECO:0000313" key="1">
    <source>
        <dbReference type="EMBL" id="MBS7526438.1"/>
    </source>
</evidence>
<protein>
    <submittedName>
        <fullName evidence="1">Uncharacterized protein</fullName>
    </submittedName>
</protein>
<dbReference type="RefSeq" id="WP_213236296.1">
    <property type="nucleotide sequence ID" value="NZ_JAHBCL010000010.1"/>
</dbReference>
<organism evidence="1 2">
    <name type="scientific">Fusibacter paucivorans</name>
    <dbReference type="NCBI Taxonomy" id="76009"/>
    <lineage>
        <taxon>Bacteria</taxon>
        <taxon>Bacillati</taxon>
        <taxon>Bacillota</taxon>
        <taxon>Clostridia</taxon>
        <taxon>Eubacteriales</taxon>
        <taxon>Eubacteriales Family XII. Incertae Sedis</taxon>
        <taxon>Fusibacter</taxon>
    </lineage>
</organism>
<reference evidence="1 2" key="1">
    <citation type="submission" date="2021-05" db="EMBL/GenBank/DDBJ databases">
        <title>Fusibacter ferrireducens sp. nov., an anaerobic, sulfur- and Fe-reducing bacterium isolated from the mangrove sediment.</title>
        <authorList>
            <person name="Qiu D."/>
        </authorList>
    </citation>
    <scope>NUCLEOTIDE SEQUENCE [LARGE SCALE GENOMIC DNA]</scope>
    <source>
        <strain evidence="1 2">DSM 12116</strain>
    </source>
</reference>